<evidence type="ECO:0000256" key="1">
    <source>
        <dbReference type="SAM" id="MobiDB-lite"/>
    </source>
</evidence>
<gene>
    <name evidence="2" type="ORF">FIBSPDRAFT_874548</name>
</gene>
<dbReference type="AlphaFoldDB" id="A0A165XD47"/>
<proteinExistence type="predicted"/>
<organism evidence="2 3">
    <name type="scientific">Athelia psychrophila</name>
    <dbReference type="NCBI Taxonomy" id="1759441"/>
    <lineage>
        <taxon>Eukaryota</taxon>
        <taxon>Fungi</taxon>
        <taxon>Dikarya</taxon>
        <taxon>Basidiomycota</taxon>
        <taxon>Agaricomycotina</taxon>
        <taxon>Agaricomycetes</taxon>
        <taxon>Agaricomycetidae</taxon>
        <taxon>Atheliales</taxon>
        <taxon>Atheliaceae</taxon>
        <taxon>Athelia</taxon>
    </lineage>
</organism>
<sequence length="87" mass="9809">MRGVVKSASRSRGIGTGIHDDEEQLQPQNTAYIPVSAGDDDEHEKDGKHHYDEKDGSESLSLSDPPVYQQEEHFHTMPYPHFNDMKG</sequence>
<dbReference type="EMBL" id="KV417721">
    <property type="protein sequence ID" value="KZP08428.1"/>
    <property type="molecule type" value="Genomic_DNA"/>
</dbReference>
<feature type="compositionally biased region" description="Basic and acidic residues" evidence="1">
    <location>
        <begin position="44"/>
        <end position="57"/>
    </location>
</feature>
<evidence type="ECO:0000313" key="3">
    <source>
        <dbReference type="Proteomes" id="UP000076532"/>
    </source>
</evidence>
<keyword evidence="3" id="KW-1185">Reference proteome</keyword>
<evidence type="ECO:0000313" key="2">
    <source>
        <dbReference type="EMBL" id="KZP08428.1"/>
    </source>
</evidence>
<reference evidence="2 3" key="1">
    <citation type="journal article" date="2016" name="Mol. Biol. Evol.">
        <title>Comparative Genomics of Early-Diverging Mushroom-Forming Fungi Provides Insights into the Origins of Lignocellulose Decay Capabilities.</title>
        <authorList>
            <person name="Nagy L.G."/>
            <person name="Riley R."/>
            <person name="Tritt A."/>
            <person name="Adam C."/>
            <person name="Daum C."/>
            <person name="Floudas D."/>
            <person name="Sun H."/>
            <person name="Yadav J.S."/>
            <person name="Pangilinan J."/>
            <person name="Larsson K.H."/>
            <person name="Matsuura K."/>
            <person name="Barry K."/>
            <person name="Labutti K."/>
            <person name="Kuo R."/>
            <person name="Ohm R.A."/>
            <person name="Bhattacharya S.S."/>
            <person name="Shirouzu T."/>
            <person name="Yoshinaga Y."/>
            <person name="Martin F.M."/>
            <person name="Grigoriev I.V."/>
            <person name="Hibbett D.S."/>
        </authorList>
    </citation>
    <scope>NUCLEOTIDE SEQUENCE [LARGE SCALE GENOMIC DNA]</scope>
    <source>
        <strain evidence="2 3">CBS 109695</strain>
    </source>
</reference>
<feature type="region of interest" description="Disordered" evidence="1">
    <location>
        <begin position="1"/>
        <end position="87"/>
    </location>
</feature>
<dbReference type="Proteomes" id="UP000076532">
    <property type="component" value="Unassembled WGS sequence"/>
</dbReference>
<accession>A0A165XD47</accession>
<protein>
    <submittedName>
        <fullName evidence="2">Uncharacterized protein</fullName>
    </submittedName>
</protein>
<name>A0A165XD47_9AGAM</name>